<dbReference type="PANTHER" id="PTHR47572">
    <property type="entry name" value="LIPOPROTEIN-RELATED"/>
    <property type="match status" value="1"/>
</dbReference>
<protein>
    <submittedName>
        <fullName evidence="4">SMP-30/gluconolactonase/LRE family protein</fullName>
    </submittedName>
</protein>
<dbReference type="EMBL" id="CP084931">
    <property type="protein sequence ID" value="USI74771.1"/>
    <property type="molecule type" value="Genomic_DNA"/>
</dbReference>
<keyword evidence="1" id="KW-0378">Hydrolase</keyword>
<evidence type="ECO:0000259" key="3">
    <source>
        <dbReference type="Pfam" id="PF08450"/>
    </source>
</evidence>
<keyword evidence="5" id="KW-1185">Reference proteome</keyword>
<feature type="domain" description="SMP-30/Gluconolactonase/LRE-like region" evidence="3">
    <location>
        <begin position="66"/>
        <end position="331"/>
    </location>
</feature>
<evidence type="ECO:0000313" key="4">
    <source>
        <dbReference type="EMBL" id="USI74771.1"/>
    </source>
</evidence>
<dbReference type="PANTHER" id="PTHR47572:SF4">
    <property type="entry name" value="LACTONASE DRP35"/>
    <property type="match status" value="1"/>
</dbReference>
<accession>A0ABY4XDD1</accession>
<dbReference type="Gene3D" id="2.120.10.30">
    <property type="entry name" value="TolB, C-terminal domain"/>
    <property type="match status" value="1"/>
</dbReference>
<organism evidence="4 5">
    <name type="scientific">Sphingomonas morindae</name>
    <dbReference type="NCBI Taxonomy" id="1541170"/>
    <lineage>
        <taxon>Bacteria</taxon>
        <taxon>Pseudomonadati</taxon>
        <taxon>Pseudomonadota</taxon>
        <taxon>Alphaproteobacteria</taxon>
        <taxon>Sphingomonadales</taxon>
        <taxon>Sphingomonadaceae</taxon>
        <taxon>Sphingomonas</taxon>
    </lineage>
</organism>
<sequence>MAHQGLDRRSLIAAAAASALLPGAATVRAAAPAAATRPRIRRLAAGLDRILAADAPVTLVMDKIAWAEGPLWIDEAGALLLSDPPANILRRWRPGGGVEILLQPSGAGGTDPTLVREPGSNGLARDAAGRLLIANSGGRSVDRIAIDGRGPRTVLVDRYQGRRFNSPNDIAVARDGALYFTDPPYGFVDPDHSPLRELAWNGVYRWRAGGEAVLIDKALTRPNGIGLSPDQTRLYVSVSDAAAPRLMVYTLDARGGAGDRRVLVAEAAMPGRGGPGLPDGLKVARDGTLFCAMPGGLTILSPEGEPLGIIAHDRAIANCAIGEMGRALFLAASDSVFRVPLAPGYRG</sequence>
<evidence type="ECO:0000256" key="2">
    <source>
        <dbReference type="SAM" id="SignalP"/>
    </source>
</evidence>
<proteinExistence type="predicted"/>
<feature type="chain" id="PRO_5046093365" evidence="2">
    <location>
        <begin position="30"/>
        <end position="347"/>
    </location>
</feature>
<keyword evidence="2" id="KW-0732">Signal</keyword>
<evidence type="ECO:0000256" key="1">
    <source>
        <dbReference type="ARBA" id="ARBA00022801"/>
    </source>
</evidence>
<gene>
    <name evidence="4" type="ORF">LHA26_18650</name>
</gene>
<evidence type="ECO:0000313" key="5">
    <source>
        <dbReference type="Proteomes" id="UP001056937"/>
    </source>
</evidence>
<dbReference type="SUPFAM" id="SSF63829">
    <property type="entry name" value="Calcium-dependent phosphotriesterase"/>
    <property type="match status" value="1"/>
</dbReference>
<dbReference type="Pfam" id="PF08450">
    <property type="entry name" value="SGL"/>
    <property type="match status" value="1"/>
</dbReference>
<dbReference type="InterPro" id="IPR011042">
    <property type="entry name" value="6-blade_b-propeller_TolB-like"/>
</dbReference>
<dbReference type="RefSeq" id="WP_252168585.1">
    <property type="nucleotide sequence ID" value="NZ_CP084931.1"/>
</dbReference>
<dbReference type="InterPro" id="IPR013658">
    <property type="entry name" value="SGL"/>
</dbReference>
<dbReference type="Proteomes" id="UP001056937">
    <property type="component" value="Chromosome 2"/>
</dbReference>
<feature type="signal peptide" evidence="2">
    <location>
        <begin position="1"/>
        <end position="29"/>
    </location>
</feature>
<dbReference type="PROSITE" id="PS51318">
    <property type="entry name" value="TAT"/>
    <property type="match status" value="1"/>
</dbReference>
<reference evidence="4" key="1">
    <citation type="journal article" date="2022" name="Toxins">
        <title>Genomic Analysis of Sphingopyxis sp. USTB-05 for Biodegrading Cyanobacterial Hepatotoxins.</title>
        <authorList>
            <person name="Liu C."/>
            <person name="Xu Q."/>
            <person name="Zhao Z."/>
            <person name="Zhang H."/>
            <person name="Liu X."/>
            <person name="Yin C."/>
            <person name="Liu Y."/>
            <person name="Yan H."/>
        </authorList>
    </citation>
    <scope>NUCLEOTIDE SEQUENCE</scope>
    <source>
        <strain evidence="4">NBD5</strain>
    </source>
</reference>
<dbReference type="InterPro" id="IPR006311">
    <property type="entry name" value="TAT_signal"/>
</dbReference>
<dbReference type="InterPro" id="IPR051262">
    <property type="entry name" value="SMP-30/CGR1_Lactonase"/>
</dbReference>
<name>A0ABY4XDD1_9SPHN</name>